<dbReference type="EMBL" id="JANJYI010000007">
    <property type="protein sequence ID" value="KAK2643196.1"/>
    <property type="molecule type" value="Genomic_DNA"/>
</dbReference>
<dbReference type="PANTHER" id="PTHR48045">
    <property type="entry name" value="UDP-GLYCOSYLTRANSFERASE 72B1"/>
    <property type="match status" value="1"/>
</dbReference>
<dbReference type="AlphaFoldDB" id="A0AAD9TVX2"/>
<dbReference type="GO" id="GO:0008194">
    <property type="term" value="F:UDP-glycosyltransferase activity"/>
    <property type="evidence" value="ECO:0007669"/>
    <property type="project" value="InterPro"/>
</dbReference>
<evidence type="ECO:0000256" key="1">
    <source>
        <dbReference type="ARBA" id="ARBA00022679"/>
    </source>
</evidence>
<accession>A0AAD9TVX2</accession>
<gene>
    <name evidence="2" type="ORF">Ddye_024959</name>
</gene>
<dbReference type="Gene3D" id="3.40.50.2000">
    <property type="entry name" value="Glycogen Phosphorylase B"/>
    <property type="match status" value="3"/>
</dbReference>
<keyword evidence="3" id="KW-1185">Reference proteome</keyword>
<dbReference type="InterPro" id="IPR002213">
    <property type="entry name" value="UDP_glucos_trans"/>
</dbReference>
<proteinExistence type="predicted"/>
<organism evidence="2 3">
    <name type="scientific">Dipteronia dyeriana</name>
    <dbReference type="NCBI Taxonomy" id="168575"/>
    <lineage>
        <taxon>Eukaryota</taxon>
        <taxon>Viridiplantae</taxon>
        <taxon>Streptophyta</taxon>
        <taxon>Embryophyta</taxon>
        <taxon>Tracheophyta</taxon>
        <taxon>Spermatophyta</taxon>
        <taxon>Magnoliopsida</taxon>
        <taxon>eudicotyledons</taxon>
        <taxon>Gunneridae</taxon>
        <taxon>Pentapetalae</taxon>
        <taxon>rosids</taxon>
        <taxon>malvids</taxon>
        <taxon>Sapindales</taxon>
        <taxon>Sapindaceae</taxon>
        <taxon>Hippocastanoideae</taxon>
        <taxon>Acereae</taxon>
        <taxon>Dipteronia</taxon>
    </lineage>
</organism>
<name>A0AAD9TVX2_9ROSI</name>
<sequence length="215" mass="24505">MGNEHVDYIPGVSPTHLMDFPLLVNGSDPHILRSAYKLERRTIDALRAKFCFPIYTNGPAIPFFKLEDNFCLSPRKINEPNHMHWLNCQPNRSVLYISFGSFLPVSGAQMDEIAAGKPAAAANLKRLGGFLTHCGWNSVREGLFSDVPSLTFPLGSDQMTNSKLIEEDWKIGWRVRKLAEVENLVSRDTIWEHVVKFMDMESNEGKQMRRRVKEV</sequence>
<dbReference type="PANTHER" id="PTHR48045:SF22">
    <property type="entry name" value="UDP-GLUCURONOSYL_UDP-GLUCOSYLTRANSFERASE"/>
    <property type="match status" value="1"/>
</dbReference>
<reference evidence="2" key="1">
    <citation type="journal article" date="2023" name="Plant J.">
        <title>Genome sequences and population genomics provide insights into the demographic history, inbreeding, and mutation load of two 'living fossil' tree species of Dipteronia.</title>
        <authorList>
            <person name="Feng Y."/>
            <person name="Comes H.P."/>
            <person name="Chen J."/>
            <person name="Zhu S."/>
            <person name="Lu R."/>
            <person name="Zhang X."/>
            <person name="Li P."/>
            <person name="Qiu J."/>
            <person name="Olsen K.M."/>
            <person name="Qiu Y."/>
        </authorList>
    </citation>
    <scope>NUCLEOTIDE SEQUENCE</scope>
    <source>
        <strain evidence="2">KIB01</strain>
    </source>
</reference>
<dbReference type="Proteomes" id="UP001280121">
    <property type="component" value="Unassembled WGS sequence"/>
</dbReference>
<evidence type="ECO:0000313" key="2">
    <source>
        <dbReference type="EMBL" id="KAK2643196.1"/>
    </source>
</evidence>
<comment type="caution">
    <text evidence="2">The sequence shown here is derived from an EMBL/GenBank/DDBJ whole genome shotgun (WGS) entry which is preliminary data.</text>
</comment>
<protein>
    <submittedName>
        <fullName evidence="2">Uncharacterized protein</fullName>
    </submittedName>
</protein>
<keyword evidence="1" id="KW-0808">Transferase</keyword>
<dbReference type="SUPFAM" id="SSF53756">
    <property type="entry name" value="UDP-Glycosyltransferase/glycogen phosphorylase"/>
    <property type="match status" value="1"/>
</dbReference>
<dbReference type="Pfam" id="PF00201">
    <property type="entry name" value="UDPGT"/>
    <property type="match status" value="1"/>
</dbReference>
<evidence type="ECO:0000313" key="3">
    <source>
        <dbReference type="Proteomes" id="UP001280121"/>
    </source>
</evidence>